<dbReference type="Proteomes" id="UP000051155">
    <property type="component" value="Unassembled WGS sequence"/>
</dbReference>
<dbReference type="STRING" id="1423812.FD20_GL000572"/>
<accession>A0A0R1PXP2</accession>
<dbReference type="EMBL" id="AZEG01000014">
    <property type="protein sequence ID" value="KRL37233.1"/>
    <property type="molecule type" value="Genomic_DNA"/>
</dbReference>
<evidence type="ECO:0000313" key="1">
    <source>
        <dbReference type="EMBL" id="KRL37233.1"/>
    </source>
</evidence>
<evidence type="ECO:0000313" key="2">
    <source>
        <dbReference type="Proteomes" id="UP000051155"/>
    </source>
</evidence>
<dbReference type="RefSeq" id="WP_338040550.1">
    <property type="nucleotide sequence ID" value="NZ_AZEG01000014.1"/>
</dbReference>
<gene>
    <name evidence="1" type="ORF">FD20_GL000572</name>
</gene>
<reference evidence="1 2" key="1">
    <citation type="journal article" date="2015" name="Genome Announc.">
        <title>Expanding the biotechnology potential of lactobacilli through comparative genomics of 213 strains and associated genera.</title>
        <authorList>
            <person name="Sun Z."/>
            <person name="Harris H.M."/>
            <person name="McCann A."/>
            <person name="Guo C."/>
            <person name="Argimon S."/>
            <person name="Zhang W."/>
            <person name="Yang X."/>
            <person name="Jeffery I.B."/>
            <person name="Cooney J.C."/>
            <person name="Kagawa T.F."/>
            <person name="Liu W."/>
            <person name="Song Y."/>
            <person name="Salvetti E."/>
            <person name="Wrobel A."/>
            <person name="Rasinkangas P."/>
            <person name="Parkhill J."/>
            <person name="Rea M.C."/>
            <person name="O'Sullivan O."/>
            <person name="Ritari J."/>
            <person name="Douillard F.P."/>
            <person name="Paul Ross R."/>
            <person name="Yang R."/>
            <person name="Briner A.E."/>
            <person name="Felis G.E."/>
            <person name="de Vos W.M."/>
            <person name="Barrangou R."/>
            <person name="Klaenhammer T.R."/>
            <person name="Caufield P.W."/>
            <person name="Cui Y."/>
            <person name="Zhang H."/>
            <person name="O'Toole P.W."/>
        </authorList>
    </citation>
    <scope>NUCLEOTIDE SEQUENCE [LARGE SCALE GENOMIC DNA]</scope>
    <source>
        <strain evidence="1 2">DSM 19971</strain>
    </source>
</reference>
<proteinExistence type="predicted"/>
<comment type="caution">
    <text evidence="1">The sequence shown here is derived from an EMBL/GenBank/DDBJ whole genome shotgun (WGS) entry which is preliminary data.</text>
</comment>
<name>A0A0R1PXP2_9LACO</name>
<dbReference type="PATRIC" id="fig|1423812.3.peg.612"/>
<sequence length="551" mass="64224">MKKFEFGGAISDNKTLIALLVYNKNILNAGVFLLWGQLPNDQKELYERLITNFASLSEAFAQKTEDEESIVPPIVNSKFQETAFQKSFNATGEDIGNTSYDASIDHIDDKIKKRFLIGIKTFGLNSGDQKIAQFKAISADQWTEIIDKIKENSKGLSTKKDINKINHDLYLSLAKKIATVRNSRIRSSEENIKGFKNRDHISVEAVYHVLMPTPKNNKPEILVGETTYMPIDLESIAIDGCTGVRNPTNFIFHDINHCYKYTSADSQLLMSFNNKNMVLEKWPVTYVKDAFKFFENMSEDNLKRRAVPVKTKISESHSWYIEIKPYSGYNAFYGQSKMGRENEYREKRIKKFENDYSDIISKKNLDYIIDRLKVLLLKKWTTKEDKDRMVTIRLELMHFITQINNQKIKKDVGSMVYRPADELEIRIPKSTQFHQQYPNFFVKNIFISGSKKYVRDKELRTFKLMFLPSNDVINAYVNQQNRKAIESVGSQKILGKWILRDVFQLKEYEPLTYNKLNEIGINGIRFIKKSDHIELQFIWIDSENEPDDIWK</sequence>
<organism evidence="1 2">
    <name type="scientific">Liquorilactobacillus uvarum DSM 19971</name>
    <dbReference type="NCBI Taxonomy" id="1423812"/>
    <lineage>
        <taxon>Bacteria</taxon>
        <taxon>Bacillati</taxon>
        <taxon>Bacillota</taxon>
        <taxon>Bacilli</taxon>
        <taxon>Lactobacillales</taxon>
        <taxon>Lactobacillaceae</taxon>
        <taxon>Liquorilactobacillus</taxon>
    </lineage>
</organism>
<protein>
    <recommendedName>
        <fullName evidence="3">Restriction endonuclease</fullName>
    </recommendedName>
</protein>
<keyword evidence="2" id="KW-1185">Reference proteome</keyword>
<dbReference type="AlphaFoldDB" id="A0A0R1PXP2"/>
<evidence type="ECO:0008006" key="3">
    <source>
        <dbReference type="Google" id="ProtNLM"/>
    </source>
</evidence>